<dbReference type="Pfam" id="PF00135">
    <property type="entry name" value="COesterase"/>
    <property type="match status" value="2"/>
</dbReference>
<dbReference type="Pfam" id="PF02291">
    <property type="entry name" value="TFIID-31kDa"/>
    <property type="match status" value="1"/>
</dbReference>
<dbReference type="InterPro" id="IPR002018">
    <property type="entry name" value="CarbesteraseB"/>
</dbReference>
<dbReference type="EMBL" id="CAXLJL010000489">
    <property type="protein sequence ID" value="CAL5138196.1"/>
    <property type="molecule type" value="Genomic_DNA"/>
</dbReference>
<dbReference type="CDD" id="cd07979">
    <property type="entry name" value="HFD_TAF9"/>
    <property type="match status" value="1"/>
</dbReference>
<keyword evidence="4" id="KW-0812">Transmembrane</keyword>
<dbReference type="Gene3D" id="1.10.20.10">
    <property type="entry name" value="Histone, subunit A"/>
    <property type="match status" value="1"/>
</dbReference>
<comment type="caution">
    <text evidence="6">The sequence shown here is derived from an EMBL/GenBank/DDBJ whole genome shotgun (WGS) entry which is preliminary data.</text>
</comment>
<keyword evidence="4" id="KW-0472">Membrane</keyword>
<dbReference type="InterPro" id="IPR009072">
    <property type="entry name" value="Histone-fold"/>
</dbReference>
<organism evidence="6 7">
    <name type="scientific">Calicophoron daubneyi</name>
    <name type="common">Rumen fluke</name>
    <name type="synonym">Paramphistomum daubneyi</name>
    <dbReference type="NCBI Taxonomy" id="300641"/>
    <lineage>
        <taxon>Eukaryota</taxon>
        <taxon>Metazoa</taxon>
        <taxon>Spiralia</taxon>
        <taxon>Lophotrochozoa</taxon>
        <taxon>Platyhelminthes</taxon>
        <taxon>Trematoda</taxon>
        <taxon>Digenea</taxon>
        <taxon>Plagiorchiida</taxon>
        <taxon>Pronocephalata</taxon>
        <taxon>Paramphistomoidea</taxon>
        <taxon>Paramphistomidae</taxon>
        <taxon>Calicophoron</taxon>
    </lineage>
</organism>
<keyword evidence="4" id="KW-1133">Transmembrane helix</keyword>
<evidence type="ECO:0000256" key="2">
    <source>
        <dbReference type="ARBA" id="ARBA00022729"/>
    </source>
</evidence>
<feature type="compositionally biased region" description="Basic and acidic residues" evidence="3">
    <location>
        <begin position="605"/>
        <end position="615"/>
    </location>
</feature>
<dbReference type="InterPro" id="IPR019819">
    <property type="entry name" value="Carboxylesterase_B_CS"/>
</dbReference>
<feature type="domain" description="Carboxylesterase type B" evidence="5">
    <location>
        <begin position="711"/>
        <end position="954"/>
    </location>
</feature>
<reference evidence="6" key="1">
    <citation type="submission" date="2024-06" db="EMBL/GenBank/DDBJ databases">
        <authorList>
            <person name="Liu X."/>
            <person name="Lenzi L."/>
            <person name="Haldenby T S."/>
            <person name="Uol C."/>
        </authorList>
    </citation>
    <scope>NUCLEOTIDE SEQUENCE</scope>
</reference>
<feature type="region of interest" description="Disordered" evidence="3">
    <location>
        <begin position="1208"/>
        <end position="1228"/>
    </location>
</feature>
<comment type="similarity">
    <text evidence="1">Belongs to the type-B carboxylesterase/lipase family.</text>
</comment>
<dbReference type="Proteomes" id="UP001497525">
    <property type="component" value="Unassembled WGS sequence"/>
</dbReference>
<evidence type="ECO:0000313" key="7">
    <source>
        <dbReference type="Proteomes" id="UP001497525"/>
    </source>
</evidence>
<evidence type="ECO:0000313" key="6">
    <source>
        <dbReference type="EMBL" id="CAL5138196.1"/>
    </source>
</evidence>
<dbReference type="InterPro" id="IPR003162">
    <property type="entry name" value="TFIID-31"/>
</dbReference>
<feature type="region of interest" description="Disordered" evidence="3">
    <location>
        <begin position="1311"/>
        <end position="1331"/>
    </location>
</feature>
<dbReference type="GO" id="GO:0046982">
    <property type="term" value="F:protein heterodimerization activity"/>
    <property type="evidence" value="ECO:0007669"/>
    <property type="project" value="InterPro"/>
</dbReference>
<accession>A0AAV2TNX8</accession>
<dbReference type="PANTHER" id="PTHR43903">
    <property type="entry name" value="NEUROLIGIN"/>
    <property type="match status" value="1"/>
</dbReference>
<sequence length="1388" mass="152649">MTDSKNSTDASELQPPSLAAVREMFEEFNVPDVSDEICTRVLDVLYRHTCDIVEESKAIAHHCGHSSIEEGDMKLAIESISDGLMFAPPHKEQLLIYADKNSQPLPAIRPANGIRLPADRHNLTAPNYTLVHPESDSCKQRPVHEGPADNSSTIRMAAPNPNPPSVFRLSAAGHAMNPVGPSTVRVIAPPGIGPSMIRIQSVQSMAQLPHVDPSGTIRAVPVGSVSSNLVISAHNSQRLNTKESLQTVKLSDGKKVTGLEIRLSDPTLAPVIAYFGIRYASLGGGTGGKDENLFAAETETIAKGEVNITLRKPVEIPSPHRFSHSVASFFYESPIGVFSKTKMPPVCPQPLINLKSVEKECLTTTKERLMRLAPFLENQSEDCLTLNIYVPQLDSAHMNPEKLPVVLFVHGESYEFGTGNAYDLSVLSSFAGAVGITLNYRLGLLGFLSLKNGQSNGNFALFDLHAALMWIETNIARFGGDPDQLTLIGHGYGAALVHLFSLSKLAQGTVQTPVAFNLVHVYRIGKSGIKRLVLLDGSGLAPWATSYLEDEVISSLLGHFNITMEKTPPKGLGSHNTTAGVLQKPGFSSGLPKRGLTTTSNPESRLSKNRNDTHANKTTSSPPERIPSASERLVRYLKRLTGSKMLELQEKLPAHLYASRLGPIISRHLFPDFLMGNNRGSSRTAMTSYSRYYRKQRELNVGRTQARPETTLFAKVSLLIGVSQMPATELFRRSKWKGDLLHALETLAYEVFPDRNQVISEVLAHLYKNSNWRTEYTSAFKRTTQKELDATDEGEKIQMLLRILSDGLFVAPSIQTAKLHELVTRIRKRTSPQPGVDDARTYLSVFQHMPSYRVERTPQTSMDVTGIGFGEDLAYMLGAPLVSPNRLDPFKNAYSNEDKRISKQILSLLSNFIYTGDPNKPNLYWPQPQSESTVEWPEYDAKTQAYLAIGSSVESQGARFEDSISWGRKSGAGGEFVVGYGYRSEQTDVWSQLLPRLAGLPTPTDSRRVLDKTDASRNGHENRTLIPGINSQLFEPWLPERNSVESHLYFLQLRDRQRVDNELGLGLNKNTSVLGTGRYFNRSVHADVTRTQKVLASSMASGAAPSRIQGSQEIFETYSPVMSESVSPTVTNQIVEPLEPEFPGTIFPLSGNSQLIKQQQHWRLDLSPTTKSALLWTIAAGATLFLLNALVFVGIYYQANQLRSDYGESRSRLPSSADASGKSAEFTQSMRDTVQIQVKSKRPKSCCLGKSSASKQMSIPAKPQTQAQDIGQHTVMEFGHQSVPPNTRIIPGDTHVANMSVLYQLPLANPSRLPEPNGPNGGQCSSDEGNGAYGRTVVETNICEMNFPGPARKISQCAPYMPSMQQSTSYSTTNTRLQPTNIGQCMLY</sequence>
<evidence type="ECO:0000259" key="5">
    <source>
        <dbReference type="Pfam" id="PF00135"/>
    </source>
</evidence>
<evidence type="ECO:0000256" key="4">
    <source>
        <dbReference type="SAM" id="Phobius"/>
    </source>
</evidence>
<keyword evidence="2" id="KW-0732">Signal</keyword>
<gene>
    <name evidence="6" type="ORF">CDAUBV1_LOCUS12806</name>
</gene>
<feature type="transmembrane region" description="Helical" evidence="4">
    <location>
        <begin position="1173"/>
        <end position="1197"/>
    </location>
</feature>
<dbReference type="GO" id="GO:0006352">
    <property type="term" value="P:DNA-templated transcription initiation"/>
    <property type="evidence" value="ECO:0007669"/>
    <property type="project" value="InterPro"/>
</dbReference>
<name>A0AAV2TNX8_CALDB</name>
<feature type="domain" description="Carboxylesterase type B" evidence="5">
    <location>
        <begin position="336"/>
        <end position="513"/>
    </location>
</feature>
<dbReference type="Gene3D" id="3.40.50.1820">
    <property type="entry name" value="alpha/beta hydrolase"/>
    <property type="match status" value="1"/>
</dbReference>
<proteinExistence type="inferred from homology"/>
<protein>
    <recommendedName>
        <fullName evidence="5">Carboxylesterase type B domain-containing protein</fullName>
    </recommendedName>
</protein>
<dbReference type="SUPFAM" id="SSF47113">
    <property type="entry name" value="Histone-fold"/>
    <property type="match status" value="1"/>
</dbReference>
<dbReference type="InterPro" id="IPR051093">
    <property type="entry name" value="Neuroligin/BSAL"/>
</dbReference>
<dbReference type="InterPro" id="IPR029058">
    <property type="entry name" value="AB_hydrolase_fold"/>
</dbReference>
<feature type="region of interest" description="Disordered" evidence="3">
    <location>
        <begin position="567"/>
        <end position="630"/>
    </location>
</feature>
<dbReference type="PROSITE" id="PS00941">
    <property type="entry name" value="CARBOXYLESTERASE_B_2"/>
    <property type="match status" value="1"/>
</dbReference>
<evidence type="ECO:0000256" key="1">
    <source>
        <dbReference type="ARBA" id="ARBA00005964"/>
    </source>
</evidence>
<dbReference type="SUPFAM" id="SSF53474">
    <property type="entry name" value="alpha/beta-Hydrolases"/>
    <property type="match status" value="1"/>
</dbReference>
<evidence type="ECO:0000256" key="3">
    <source>
        <dbReference type="SAM" id="MobiDB-lite"/>
    </source>
</evidence>